<dbReference type="OrthoDB" id="9970435at2759"/>
<dbReference type="KEGG" id="gtt:GUITHDRAFT_47973"/>
<keyword evidence="4" id="KW-1185">Reference proteome</keyword>
<feature type="domain" description="Protein ENHANCED DISEASE RESISTANCE 2 C-terminal" evidence="1">
    <location>
        <begin position="1"/>
        <end position="209"/>
    </location>
</feature>
<evidence type="ECO:0000313" key="4">
    <source>
        <dbReference type="Proteomes" id="UP000011087"/>
    </source>
</evidence>
<evidence type="ECO:0000313" key="2">
    <source>
        <dbReference type="EMBL" id="EKX49469.1"/>
    </source>
</evidence>
<reference evidence="4" key="2">
    <citation type="submission" date="2012-11" db="EMBL/GenBank/DDBJ databases">
        <authorList>
            <person name="Kuo A."/>
            <person name="Curtis B.A."/>
            <person name="Tanifuji G."/>
            <person name="Burki F."/>
            <person name="Gruber A."/>
            <person name="Irimia M."/>
            <person name="Maruyama S."/>
            <person name="Arias M.C."/>
            <person name="Ball S.G."/>
            <person name="Gile G.H."/>
            <person name="Hirakawa Y."/>
            <person name="Hopkins J.F."/>
            <person name="Rensing S.A."/>
            <person name="Schmutz J."/>
            <person name="Symeonidi A."/>
            <person name="Elias M."/>
            <person name="Eveleigh R.J."/>
            <person name="Herman E.K."/>
            <person name="Klute M.J."/>
            <person name="Nakayama T."/>
            <person name="Obornik M."/>
            <person name="Reyes-Prieto A."/>
            <person name="Armbrust E.V."/>
            <person name="Aves S.J."/>
            <person name="Beiko R.G."/>
            <person name="Coutinho P."/>
            <person name="Dacks J.B."/>
            <person name="Durnford D.G."/>
            <person name="Fast N.M."/>
            <person name="Green B.R."/>
            <person name="Grisdale C."/>
            <person name="Hempe F."/>
            <person name="Henrissat B."/>
            <person name="Hoppner M.P."/>
            <person name="Ishida K.-I."/>
            <person name="Kim E."/>
            <person name="Koreny L."/>
            <person name="Kroth P.G."/>
            <person name="Liu Y."/>
            <person name="Malik S.-B."/>
            <person name="Maier U.G."/>
            <person name="McRose D."/>
            <person name="Mock T."/>
            <person name="Neilson J.A."/>
            <person name="Onodera N.T."/>
            <person name="Poole A.M."/>
            <person name="Pritham E.J."/>
            <person name="Richards T.A."/>
            <person name="Rocap G."/>
            <person name="Roy S.W."/>
            <person name="Sarai C."/>
            <person name="Schaack S."/>
            <person name="Shirato S."/>
            <person name="Slamovits C.H."/>
            <person name="Spencer D.F."/>
            <person name="Suzuki S."/>
            <person name="Worden A.Z."/>
            <person name="Zauner S."/>
            <person name="Barry K."/>
            <person name="Bell C."/>
            <person name="Bharti A.K."/>
            <person name="Crow J.A."/>
            <person name="Grimwood J."/>
            <person name="Kramer R."/>
            <person name="Lindquist E."/>
            <person name="Lucas S."/>
            <person name="Salamov A."/>
            <person name="McFadden G.I."/>
            <person name="Lane C.E."/>
            <person name="Keeling P.J."/>
            <person name="Gray M.W."/>
            <person name="Grigoriev I.V."/>
            <person name="Archibald J.M."/>
        </authorList>
    </citation>
    <scope>NUCLEOTIDE SEQUENCE</scope>
    <source>
        <strain evidence="4">CCMP2712</strain>
    </source>
</reference>
<name>L1JMH2_GUITC</name>
<dbReference type="RefSeq" id="XP_005836449.1">
    <property type="nucleotide sequence ID" value="XM_005836392.1"/>
</dbReference>
<proteinExistence type="predicted"/>
<dbReference type="PaxDb" id="55529-EKX49469"/>
<dbReference type="eggNOG" id="ENOG502QS0N">
    <property type="taxonomic scope" value="Eukaryota"/>
</dbReference>
<dbReference type="PANTHER" id="PTHR12136">
    <property type="entry name" value="ENHANCED DISEASE RESISTANCE-RELATED"/>
    <property type="match status" value="1"/>
</dbReference>
<evidence type="ECO:0000313" key="3">
    <source>
        <dbReference type="EnsemblProtists" id="EKX49469"/>
    </source>
</evidence>
<accession>L1JMH2</accession>
<dbReference type="EnsemblProtists" id="EKX49469">
    <property type="protein sequence ID" value="EKX49469"/>
    <property type="gene ID" value="GUITHDRAFT_47973"/>
</dbReference>
<dbReference type="AlphaFoldDB" id="L1JMH2"/>
<dbReference type="InterPro" id="IPR009769">
    <property type="entry name" value="EDR2_C"/>
</dbReference>
<dbReference type="Proteomes" id="UP000011087">
    <property type="component" value="Unassembled WGS sequence"/>
</dbReference>
<reference evidence="2 4" key="1">
    <citation type="journal article" date="2012" name="Nature">
        <title>Algal genomes reveal evolutionary mosaicism and the fate of nucleomorphs.</title>
        <authorList>
            <consortium name="DOE Joint Genome Institute"/>
            <person name="Curtis B.A."/>
            <person name="Tanifuji G."/>
            <person name="Burki F."/>
            <person name="Gruber A."/>
            <person name="Irimia M."/>
            <person name="Maruyama S."/>
            <person name="Arias M.C."/>
            <person name="Ball S.G."/>
            <person name="Gile G.H."/>
            <person name="Hirakawa Y."/>
            <person name="Hopkins J.F."/>
            <person name="Kuo A."/>
            <person name="Rensing S.A."/>
            <person name="Schmutz J."/>
            <person name="Symeonidi A."/>
            <person name="Elias M."/>
            <person name="Eveleigh R.J."/>
            <person name="Herman E.K."/>
            <person name="Klute M.J."/>
            <person name="Nakayama T."/>
            <person name="Obornik M."/>
            <person name="Reyes-Prieto A."/>
            <person name="Armbrust E.V."/>
            <person name="Aves S.J."/>
            <person name="Beiko R.G."/>
            <person name="Coutinho P."/>
            <person name="Dacks J.B."/>
            <person name="Durnford D.G."/>
            <person name="Fast N.M."/>
            <person name="Green B.R."/>
            <person name="Grisdale C.J."/>
            <person name="Hempel F."/>
            <person name="Henrissat B."/>
            <person name="Hoppner M.P."/>
            <person name="Ishida K."/>
            <person name="Kim E."/>
            <person name="Koreny L."/>
            <person name="Kroth P.G."/>
            <person name="Liu Y."/>
            <person name="Malik S.B."/>
            <person name="Maier U.G."/>
            <person name="McRose D."/>
            <person name="Mock T."/>
            <person name="Neilson J.A."/>
            <person name="Onodera N.T."/>
            <person name="Poole A.M."/>
            <person name="Pritham E.J."/>
            <person name="Richards T.A."/>
            <person name="Rocap G."/>
            <person name="Roy S.W."/>
            <person name="Sarai C."/>
            <person name="Schaack S."/>
            <person name="Shirato S."/>
            <person name="Slamovits C.H."/>
            <person name="Spencer D.F."/>
            <person name="Suzuki S."/>
            <person name="Worden A.Z."/>
            <person name="Zauner S."/>
            <person name="Barry K."/>
            <person name="Bell C."/>
            <person name="Bharti A.K."/>
            <person name="Crow J.A."/>
            <person name="Grimwood J."/>
            <person name="Kramer R."/>
            <person name="Lindquist E."/>
            <person name="Lucas S."/>
            <person name="Salamov A."/>
            <person name="McFadden G.I."/>
            <person name="Lane C.E."/>
            <person name="Keeling P.J."/>
            <person name="Gray M.W."/>
            <person name="Grigoriev I.V."/>
            <person name="Archibald J.M."/>
        </authorList>
    </citation>
    <scope>NUCLEOTIDE SEQUENCE</scope>
    <source>
        <strain evidence="2 4">CCMP2712</strain>
    </source>
</reference>
<dbReference type="GeneID" id="17305931"/>
<dbReference type="Pfam" id="PF07059">
    <property type="entry name" value="EDR2_C"/>
    <property type="match status" value="1"/>
</dbReference>
<dbReference type="OMA" id="RVCQIEI"/>
<dbReference type="PANTHER" id="PTHR12136:SF41">
    <property type="entry name" value="PLECKSTRIN HOMOLOGY (PH) AND LIPID-BINDING START DOMAINS-CONTAINING PROTEIN"/>
    <property type="match status" value="1"/>
</dbReference>
<dbReference type="HOGENOM" id="CLU_086837_0_0_1"/>
<evidence type="ECO:0000259" key="1">
    <source>
        <dbReference type="Pfam" id="PF07059"/>
    </source>
</evidence>
<sequence>WQVSDVTKTEVRGKNYLKDKQKIPSAASAFNLVSVHGFTSADKIRFATKDQRLQKWPRTLIPGTNRPKFMFVMHFDVEPQHLILAFELNEEVLETDKPFARTWKRFLEGNDAYKSERVKLITSLVQANWVVRKAVGKPVPAILGNKLTTSFYQTDDLLEATCDVTSSVFARAILSVIRRACKDIVCDLLIWIESREEDELPERIFGGVR</sequence>
<organism evidence="2">
    <name type="scientific">Guillardia theta (strain CCMP2712)</name>
    <name type="common">Cryptophyte</name>
    <dbReference type="NCBI Taxonomy" id="905079"/>
    <lineage>
        <taxon>Eukaryota</taxon>
        <taxon>Cryptophyceae</taxon>
        <taxon>Pyrenomonadales</taxon>
        <taxon>Geminigeraceae</taxon>
        <taxon>Guillardia</taxon>
    </lineage>
</organism>
<feature type="non-terminal residue" evidence="2">
    <location>
        <position position="1"/>
    </location>
</feature>
<reference evidence="3" key="3">
    <citation type="submission" date="2015-06" db="UniProtKB">
        <authorList>
            <consortium name="EnsemblProtists"/>
        </authorList>
    </citation>
    <scope>IDENTIFICATION</scope>
</reference>
<feature type="non-terminal residue" evidence="2">
    <location>
        <position position="209"/>
    </location>
</feature>
<dbReference type="EMBL" id="JH992982">
    <property type="protein sequence ID" value="EKX49469.1"/>
    <property type="molecule type" value="Genomic_DNA"/>
</dbReference>
<dbReference type="InterPro" id="IPR045096">
    <property type="entry name" value="EDR2-like"/>
</dbReference>
<gene>
    <name evidence="2" type="ORF">GUITHDRAFT_47973</name>
</gene>
<protein>
    <recommendedName>
        <fullName evidence="1">Protein ENHANCED DISEASE RESISTANCE 2 C-terminal domain-containing protein</fullName>
    </recommendedName>
</protein>